<keyword evidence="2" id="KW-1185">Reference proteome</keyword>
<accession>A0ABM4AQL3</accession>
<organism evidence="2 3">
    <name type="scientific">Vanessa tameamea</name>
    <name type="common">Kamehameha butterfly</name>
    <dbReference type="NCBI Taxonomy" id="334116"/>
    <lineage>
        <taxon>Eukaryota</taxon>
        <taxon>Metazoa</taxon>
        <taxon>Ecdysozoa</taxon>
        <taxon>Arthropoda</taxon>
        <taxon>Hexapoda</taxon>
        <taxon>Insecta</taxon>
        <taxon>Pterygota</taxon>
        <taxon>Neoptera</taxon>
        <taxon>Endopterygota</taxon>
        <taxon>Lepidoptera</taxon>
        <taxon>Glossata</taxon>
        <taxon>Ditrysia</taxon>
        <taxon>Papilionoidea</taxon>
        <taxon>Nymphalidae</taxon>
        <taxon>Nymphalinae</taxon>
        <taxon>Vanessa</taxon>
    </lineage>
</organism>
<proteinExistence type="predicted"/>
<name>A0ABM4AQL3_VANTA</name>
<feature type="transmembrane region" description="Helical" evidence="1">
    <location>
        <begin position="12"/>
        <end position="30"/>
    </location>
</feature>
<keyword evidence="1" id="KW-0472">Membrane</keyword>
<keyword evidence="1" id="KW-0812">Transmembrane</keyword>
<evidence type="ECO:0000313" key="3">
    <source>
        <dbReference type="RefSeq" id="XP_064073583.1"/>
    </source>
</evidence>
<gene>
    <name evidence="3" type="primary">LOC135193739</name>
</gene>
<dbReference type="Proteomes" id="UP001652626">
    <property type="component" value="Chromosome 17"/>
</dbReference>
<sequence length="509" mass="59455">MRYSKMFRRKKCFNTLMYIVKYFLISNIFIKGTKSSQVIKGSLPDLDTLFRLFNTFIGPVIRSYPADKPVIRTIETEIEKVIREKTAQLRYLLQDNDVKNLENKLFLEDKDETTIIEFLPKTDEKNKDRDDVFKTHLKKYKKIREKINRALIKESVSDKTQKLVVRTLDDLIRNLVGSQCKWKRNLRADGYEEPAVIADRWNRGMHKLRRILMDLFKNDFRRNDDVPVFLDNLQMLFNTVTKDVDTLSKRYKIQCEFVPKSRSYSLKHGANDSNSLRNSWDKTDDEEDRCQNVVVCSNELKEFMQKLYSALNDTSISVIRNYAVMYSRDVTGDSENDKDTVIVTLNTLSGKTIGNIKDIFVKETKMFTLDKGKNKEANIDALTNYVKSTVEHVKENIKSNLNSDIDTLGEKIKTVIRDDINVNLVVDLGNLEREFISKICSIFRFCNGKYSGRRFLSQNKNSLYVQVQLTMDYVMADDNNFRSIINKKNIQNTTIHQNAFANVTRTTYI</sequence>
<evidence type="ECO:0000313" key="2">
    <source>
        <dbReference type="Proteomes" id="UP001652626"/>
    </source>
</evidence>
<dbReference type="RefSeq" id="XP_064073583.1">
    <property type="nucleotide sequence ID" value="XM_064217513.1"/>
</dbReference>
<dbReference type="GeneID" id="135193739"/>
<evidence type="ECO:0000256" key="1">
    <source>
        <dbReference type="SAM" id="Phobius"/>
    </source>
</evidence>
<protein>
    <submittedName>
        <fullName evidence="3">Uncharacterized protein LOC135193739</fullName>
    </submittedName>
</protein>
<reference evidence="3" key="1">
    <citation type="submission" date="2025-08" db="UniProtKB">
        <authorList>
            <consortium name="RefSeq"/>
        </authorList>
    </citation>
    <scope>IDENTIFICATION</scope>
    <source>
        <tissue evidence="3">Whole body</tissue>
    </source>
</reference>
<keyword evidence="1" id="KW-1133">Transmembrane helix</keyword>